<reference evidence="1 2" key="2">
    <citation type="journal article" date="2017" name="Front. Plant Sci.">
        <title>Gene Classification and Mining of Molecular Markers Useful in Red Clover (Trifolium pratense) Breeding.</title>
        <authorList>
            <person name="Istvanek J."/>
            <person name="Dluhosova J."/>
            <person name="Dluhos P."/>
            <person name="Patkova L."/>
            <person name="Nedelnik J."/>
            <person name="Repkova J."/>
        </authorList>
    </citation>
    <scope>NUCLEOTIDE SEQUENCE [LARGE SCALE GENOMIC DNA]</scope>
    <source>
        <strain evidence="2">cv. Tatra</strain>
        <tissue evidence="1">Young leaves</tissue>
    </source>
</reference>
<name>A0A2K3NZ45_TRIPR</name>
<organism evidence="1 2">
    <name type="scientific">Trifolium pratense</name>
    <name type="common">Red clover</name>
    <dbReference type="NCBI Taxonomy" id="57577"/>
    <lineage>
        <taxon>Eukaryota</taxon>
        <taxon>Viridiplantae</taxon>
        <taxon>Streptophyta</taxon>
        <taxon>Embryophyta</taxon>
        <taxon>Tracheophyta</taxon>
        <taxon>Spermatophyta</taxon>
        <taxon>Magnoliopsida</taxon>
        <taxon>eudicotyledons</taxon>
        <taxon>Gunneridae</taxon>
        <taxon>Pentapetalae</taxon>
        <taxon>rosids</taxon>
        <taxon>fabids</taxon>
        <taxon>Fabales</taxon>
        <taxon>Fabaceae</taxon>
        <taxon>Papilionoideae</taxon>
        <taxon>50 kb inversion clade</taxon>
        <taxon>NPAAA clade</taxon>
        <taxon>Hologalegina</taxon>
        <taxon>IRL clade</taxon>
        <taxon>Trifolieae</taxon>
        <taxon>Trifolium</taxon>
    </lineage>
</organism>
<protein>
    <recommendedName>
        <fullName evidence="3">RNase H type-1 domain-containing protein</fullName>
    </recommendedName>
</protein>
<dbReference type="Proteomes" id="UP000236291">
    <property type="component" value="Unassembled WGS sequence"/>
</dbReference>
<evidence type="ECO:0000313" key="1">
    <source>
        <dbReference type="EMBL" id="PNY08289.1"/>
    </source>
</evidence>
<proteinExistence type="predicted"/>
<reference evidence="1 2" key="1">
    <citation type="journal article" date="2014" name="Am. J. Bot.">
        <title>Genome assembly and annotation for red clover (Trifolium pratense; Fabaceae).</title>
        <authorList>
            <person name="Istvanek J."/>
            <person name="Jaros M."/>
            <person name="Krenek A."/>
            <person name="Repkova J."/>
        </authorList>
    </citation>
    <scope>NUCLEOTIDE SEQUENCE [LARGE SCALE GENOMIC DNA]</scope>
    <source>
        <strain evidence="2">cv. Tatra</strain>
        <tissue evidence="1">Young leaves</tissue>
    </source>
</reference>
<dbReference type="AlphaFoldDB" id="A0A2K3NZ45"/>
<sequence length="67" mass="7770">MLINRFIKAYARRRDGRPEIAEAEAMGVLDVLRWINNSYMEVHGIEIDCLQVVQTINSGSKNNSEFW</sequence>
<gene>
    <name evidence="1" type="ORF">L195_g004807</name>
</gene>
<evidence type="ECO:0008006" key="3">
    <source>
        <dbReference type="Google" id="ProtNLM"/>
    </source>
</evidence>
<accession>A0A2K3NZ45</accession>
<comment type="caution">
    <text evidence="1">The sequence shown here is derived from an EMBL/GenBank/DDBJ whole genome shotgun (WGS) entry which is preliminary data.</text>
</comment>
<evidence type="ECO:0000313" key="2">
    <source>
        <dbReference type="Proteomes" id="UP000236291"/>
    </source>
</evidence>
<dbReference type="EMBL" id="ASHM01002414">
    <property type="protein sequence ID" value="PNY08289.1"/>
    <property type="molecule type" value="Genomic_DNA"/>
</dbReference>